<dbReference type="Gene3D" id="1.10.10.10">
    <property type="entry name" value="Winged helix-like DNA-binding domain superfamily/Winged helix DNA-binding domain"/>
    <property type="match status" value="1"/>
</dbReference>
<dbReference type="EMBL" id="BRVS01000027">
    <property type="protein sequence ID" value="GLB69098.1"/>
    <property type="molecule type" value="Genomic_DNA"/>
</dbReference>
<organism evidence="1 2">
    <name type="scientific">Arthrobacter mangrovi</name>
    <dbReference type="NCBI Taxonomy" id="2966350"/>
    <lineage>
        <taxon>Bacteria</taxon>
        <taxon>Bacillati</taxon>
        <taxon>Actinomycetota</taxon>
        <taxon>Actinomycetes</taxon>
        <taxon>Micrococcales</taxon>
        <taxon>Micrococcaceae</taxon>
        <taxon>Arthrobacter</taxon>
    </lineage>
</organism>
<dbReference type="InterPro" id="IPR036390">
    <property type="entry name" value="WH_DNA-bd_sf"/>
</dbReference>
<comment type="caution">
    <text evidence="1">The sequence shown here is derived from an EMBL/GenBank/DDBJ whole genome shotgun (WGS) entry which is preliminary data.</text>
</comment>
<evidence type="ECO:0000313" key="2">
    <source>
        <dbReference type="Proteomes" id="UP001209654"/>
    </source>
</evidence>
<dbReference type="SUPFAM" id="SSF46785">
    <property type="entry name" value="Winged helix' DNA-binding domain"/>
    <property type="match status" value="1"/>
</dbReference>
<accession>A0ABQ5MYS5</accession>
<keyword evidence="2" id="KW-1185">Reference proteome</keyword>
<proteinExistence type="predicted"/>
<protein>
    <recommendedName>
        <fullName evidence="3">Transcriptional regulator</fullName>
    </recommendedName>
</protein>
<name>A0ABQ5MYS5_9MICC</name>
<evidence type="ECO:0000313" key="1">
    <source>
        <dbReference type="EMBL" id="GLB69098.1"/>
    </source>
</evidence>
<gene>
    <name evidence="1" type="ORF">AHIS1636_35410</name>
</gene>
<dbReference type="Proteomes" id="UP001209654">
    <property type="component" value="Unassembled WGS sequence"/>
</dbReference>
<reference evidence="1 2" key="1">
    <citation type="journal article" date="2023" name="Int. J. Syst. Evol. Microbiol.">
        <title>Arthrobacter mangrovi sp. nov., an actinobacterium isolated from the rhizosphere of a mangrove.</title>
        <authorList>
            <person name="Hamada M."/>
            <person name="Saitou S."/>
            <person name="Enomoto N."/>
            <person name="Nanri K."/>
            <person name="Hidaka K."/>
            <person name="Miura T."/>
            <person name="Tamura T."/>
        </authorList>
    </citation>
    <scope>NUCLEOTIDE SEQUENCE [LARGE SCALE GENOMIC DNA]</scope>
    <source>
        <strain evidence="1 2">NBRC 112813</strain>
    </source>
</reference>
<sequence length="114" mass="12577">MGENYGVPRIYKPISGLPNEVGNALSVFNANTLRAAVIRDLARHPDGDTTGNIARRIGVDYRQVYTHIKTLEAEGVVSAGGEVGERSGQRVLYFIDLAKLREQGLIYMRFLLGE</sequence>
<dbReference type="InterPro" id="IPR036388">
    <property type="entry name" value="WH-like_DNA-bd_sf"/>
</dbReference>
<evidence type="ECO:0008006" key="3">
    <source>
        <dbReference type="Google" id="ProtNLM"/>
    </source>
</evidence>